<dbReference type="PIRSF" id="PIRSF001267">
    <property type="entry name" value="Pyrophosphatase_GppA_Ppx"/>
    <property type="match status" value="1"/>
</dbReference>
<evidence type="ECO:0000256" key="2">
    <source>
        <dbReference type="ARBA" id="ARBA00012451"/>
    </source>
</evidence>
<dbReference type="EMBL" id="CP091511">
    <property type="protein sequence ID" value="UOO91224.1"/>
    <property type="molecule type" value="Genomic_DNA"/>
</dbReference>
<keyword evidence="4 8" id="KW-0378">Hydrolase</keyword>
<dbReference type="Gene3D" id="3.30.420.150">
    <property type="entry name" value="Exopolyphosphatase. Domain 2"/>
    <property type="match status" value="1"/>
</dbReference>
<reference evidence="8 9" key="1">
    <citation type="journal article" date="2022" name="Res Sq">
        <title>Evolution of multicellular longitudinally dividing oral cavity symbionts (Neisseriaceae).</title>
        <authorList>
            <person name="Nyongesa S."/>
            <person name="Weber P."/>
            <person name="Bernet E."/>
            <person name="Pullido F."/>
            <person name="Nieckarz M."/>
            <person name="Delaby M."/>
            <person name="Nieves C."/>
            <person name="Viehboeck T."/>
            <person name="Krause N."/>
            <person name="Rivera-Millot A."/>
            <person name="Nakamura A."/>
            <person name="Vischer N."/>
            <person name="VanNieuwenhze M."/>
            <person name="Brun Y."/>
            <person name="Cava F."/>
            <person name="Bulgheresi S."/>
            <person name="Veyrier F."/>
        </authorList>
    </citation>
    <scope>NUCLEOTIDE SEQUENCE [LARGE SCALE GENOMIC DNA]</scope>
    <source>
        <strain evidence="8 9">SN4</strain>
    </source>
</reference>
<gene>
    <name evidence="8" type="primary">ppx</name>
    <name evidence="8" type="ORF">LVJ82_03935</name>
</gene>
<accession>A0ABY4E619</accession>
<proteinExistence type="inferred from homology"/>
<dbReference type="InterPro" id="IPR022371">
    <property type="entry name" value="Exopolyphosphatase"/>
</dbReference>
<dbReference type="SUPFAM" id="SSF53067">
    <property type="entry name" value="Actin-like ATPase domain"/>
    <property type="match status" value="2"/>
</dbReference>
<comment type="catalytic activity">
    <reaction evidence="5">
        <text>[phosphate](n) + H2O = [phosphate](n-1) + phosphate + H(+)</text>
        <dbReference type="Rhea" id="RHEA:21528"/>
        <dbReference type="Rhea" id="RHEA-COMP:9859"/>
        <dbReference type="Rhea" id="RHEA-COMP:14279"/>
        <dbReference type="ChEBI" id="CHEBI:15377"/>
        <dbReference type="ChEBI" id="CHEBI:15378"/>
        <dbReference type="ChEBI" id="CHEBI:16838"/>
        <dbReference type="ChEBI" id="CHEBI:43474"/>
        <dbReference type="EC" id="3.6.1.11"/>
    </reaction>
</comment>
<dbReference type="GO" id="GO:0004309">
    <property type="term" value="F:exopolyphosphatase activity"/>
    <property type="evidence" value="ECO:0007669"/>
    <property type="project" value="UniProtKB-EC"/>
</dbReference>
<dbReference type="InterPro" id="IPR050273">
    <property type="entry name" value="GppA/Ppx_hydrolase"/>
</dbReference>
<sequence>MTGMPRSALLATVDLGSNSFRLQICAVEEGQLRIVDSIKEMVRFAAGLDENKYITVEAQQRALKCLSRFGQRLQGFKPEQVRVVATNTFRVAKNIASFLPAAEEALGFPVEIIAGREEARLIYLGVKHTHPPTNDNMLVVDIGGGSTEFVIGNALQPDIMESLPLGCVTYSLRFFNDGKITSEKFERAVSSARIEIQRISPELKQHGWDFAIGSSGSARSIRDVIEAYGLSSHHLDAAAMRALAKKVIQAGSVKKAKLLNLKSDRTEVFIGGLAVMIAVFEELSLTSMSVTDAALRDGVFFDMLGRDLDHDLRDETVKQFQHRYHIDVLQANRVNQVAQQCFAGLSQNLPRNQLDMWQKYLAWSAQLHELGMSIAHSGYHKHSAYILDNADMFGFSRQEQHLLAVLVLSHRGDTKKLLEVVTERQWWPAVLSLRLAALFCRGRQDIQFPSDTSLFYDFVEKTCTLRLSAQWLQDNPLIAGSLEQEAQQWQYINRHFIIEQQAS</sequence>
<organism evidence="8 9">
    <name type="scientific">Vitreoscilla massiliensis</name>
    <dbReference type="NCBI Taxonomy" id="1689272"/>
    <lineage>
        <taxon>Bacteria</taxon>
        <taxon>Pseudomonadati</taxon>
        <taxon>Pseudomonadota</taxon>
        <taxon>Betaproteobacteria</taxon>
        <taxon>Neisseriales</taxon>
        <taxon>Neisseriaceae</taxon>
        <taxon>Vitreoscilla</taxon>
    </lineage>
</organism>
<dbReference type="Gene3D" id="1.10.3210.10">
    <property type="entry name" value="Hypothetical protein af1432"/>
    <property type="match status" value="1"/>
</dbReference>
<feature type="domain" description="Ppx/GppA phosphatase N-terminal" evidence="6">
    <location>
        <begin position="24"/>
        <end position="305"/>
    </location>
</feature>
<dbReference type="Pfam" id="PF21447">
    <property type="entry name" value="Ppx-GppA_III"/>
    <property type="match status" value="1"/>
</dbReference>
<dbReference type="Proteomes" id="UP000832011">
    <property type="component" value="Chromosome"/>
</dbReference>
<feature type="domain" description="Ppx/GppA phosphatase C-terminal" evidence="7">
    <location>
        <begin position="313"/>
        <end position="485"/>
    </location>
</feature>
<dbReference type="PANTHER" id="PTHR30005">
    <property type="entry name" value="EXOPOLYPHOSPHATASE"/>
    <property type="match status" value="1"/>
</dbReference>
<evidence type="ECO:0000259" key="7">
    <source>
        <dbReference type="Pfam" id="PF21447"/>
    </source>
</evidence>
<dbReference type="InterPro" id="IPR003695">
    <property type="entry name" value="Ppx_GppA_N"/>
</dbReference>
<evidence type="ECO:0000313" key="8">
    <source>
        <dbReference type="EMBL" id="UOO91224.1"/>
    </source>
</evidence>
<dbReference type="NCBIfam" id="TIGR03706">
    <property type="entry name" value="exo_poly_only"/>
    <property type="match status" value="1"/>
</dbReference>
<dbReference type="CDD" id="cd24053">
    <property type="entry name" value="ASKHA_NBD_EcPPX-GppA-like"/>
    <property type="match status" value="1"/>
</dbReference>
<keyword evidence="9" id="KW-1185">Reference proteome</keyword>
<dbReference type="InterPro" id="IPR030673">
    <property type="entry name" value="PyroPPase_GppA_Ppx"/>
</dbReference>
<comment type="similarity">
    <text evidence="1">Belongs to the GppA/Ppx family.</text>
</comment>
<dbReference type="PANTHER" id="PTHR30005:SF0">
    <property type="entry name" value="RETROGRADE REGULATION PROTEIN 2"/>
    <property type="match status" value="1"/>
</dbReference>
<dbReference type="InterPro" id="IPR043129">
    <property type="entry name" value="ATPase_NBD"/>
</dbReference>
<dbReference type="InterPro" id="IPR048950">
    <property type="entry name" value="Ppx_GppA_C"/>
</dbReference>
<dbReference type="EC" id="3.6.1.11" evidence="2"/>
<dbReference type="Pfam" id="PF02541">
    <property type="entry name" value="Ppx-GppA"/>
    <property type="match status" value="1"/>
</dbReference>
<evidence type="ECO:0000256" key="1">
    <source>
        <dbReference type="ARBA" id="ARBA00007125"/>
    </source>
</evidence>
<protein>
    <recommendedName>
        <fullName evidence="3">Exopolyphosphatase</fullName>
        <ecNumber evidence="2">3.6.1.11</ecNumber>
    </recommendedName>
</protein>
<evidence type="ECO:0000256" key="5">
    <source>
        <dbReference type="ARBA" id="ARBA00047607"/>
    </source>
</evidence>
<evidence type="ECO:0000256" key="3">
    <source>
        <dbReference type="ARBA" id="ARBA00020416"/>
    </source>
</evidence>
<evidence type="ECO:0000313" key="9">
    <source>
        <dbReference type="Proteomes" id="UP000832011"/>
    </source>
</evidence>
<evidence type="ECO:0000259" key="6">
    <source>
        <dbReference type="Pfam" id="PF02541"/>
    </source>
</evidence>
<evidence type="ECO:0000256" key="4">
    <source>
        <dbReference type="ARBA" id="ARBA00022801"/>
    </source>
</evidence>
<dbReference type="Gene3D" id="3.30.420.40">
    <property type="match status" value="1"/>
</dbReference>
<name>A0ABY4E619_9NEIS</name>
<dbReference type="SUPFAM" id="SSF109604">
    <property type="entry name" value="HD-domain/PDEase-like"/>
    <property type="match status" value="1"/>
</dbReference>